<dbReference type="InterPro" id="IPR001789">
    <property type="entry name" value="Sig_transdc_resp-reg_receiver"/>
</dbReference>
<evidence type="ECO:0000256" key="1">
    <source>
        <dbReference type="ARBA" id="ARBA00022553"/>
    </source>
</evidence>
<dbReference type="AlphaFoldDB" id="A0A0W8GA28"/>
<dbReference type="EMBL" id="LNQE01000022">
    <property type="protein sequence ID" value="KUG29922.1"/>
    <property type="molecule type" value="Genomic_DNA"/>
</dbReference>
<dbReference type="PANTHER" id="PTHR44591:SF3">
    <property type="entry name" value="RESPONSE REGULATORY DOMAIN-CONTAINING PROTEIN"/>
    <property type="match status" value="1"/>
</dbReference>
<dbReference type="SMART" id="SM00448">
    <property type="entry name" value="REC"/>
    <property type="match status" value="1"/>
</dbReference>
<comment type="caution">
    <text evidence="3">The sequence shown here is derived from an EMBL/GenBank/DDBJ whole genome shotgun (WGS) entry which is preliminary data.</text>
</comment>
<name>A0A0W8GA28_9ZZZZ</name>
<sequence length="123" mass="13450">MATICIADDDITSRHTLRAIVTGEGHEVVEASDGAEALRAVNERRVDLLLTDIFMPGIEGLEVIRILRESHPGLPVIAFTTGSTFTAYETLNWARSYGVSGALTKPFSREDILGEVRKILPRA</sequence>
<dbReference type="InterPro" id="IPR050595">
    <property type="entry name" value="Bact_response_regulator"/>
</dbReference>
<evidence type="ECO:0000259" key="2">
    <source>
        <dbReference type="PROSITE" id="PS50110"/>
    </source>
</evidence>
<organism evidence="3">
    <name type="scientific">hydrocarbon metagenome</name>
    <dbReference type="NCBI Taxonomy" id="938273"/>
    <lineage>
        <taxon>unclassified sequences</taxon>
        <taxon>metagenomes</taxon>
        <taxon>ecological metagenomes</taxon>
    </lineage>
</organism>
<dbReference type="Gene3D" id="3.40.50.2300">
    <property type="match status" value="1"/>
</dbReference>
<proteinExistence type="predicted"/>
<dbReference type="PROSITE" id="PS50110">
    <property type="entry name" value="RESPONSE_REGULATORY"/>
    <property type="match status" value="1"/>
</dbReference>
<feature type="domain" description="Response regulatory" evidence="2">
    <location>
        <begin position="3"/>
        <end position="120"/>
    </location>
</feature>
<dbReference type="InterPro" id="IPR011006">
    <property type="entry name" value="CheY-like_superfamily"/>
</dbReference>
<dbReference type="SUPFAM" id="SSF52172">
    <property type="entry name" value="CheY-like"/>
    <property type="match status" value="1"/>
</dbReference>
<accession>A0A0W8GA28</accession>
<evidence type="ECO:0000313" key="3">
    <source>
        <dbReference type="EMBL" id="KUG29922.1"/>
    </source>
</evidence>
<reference evidence="3" key="1">
    <citation type="journal article" date="2015" name="Proc. Natl. Acad. Sci. U.S.A.">
        <title>Networks of energetic and metabolic interactions define dynamics in microbial communities.</title>
        <authorList>
            <person name="Embree M."/>
            <person name="Liu J.K."/>
            <person name="Al-Bassam M.M."/>
            <person name="Zengler K."/>
        </authorList>
    </citation>
    <scope>NUCLEOTIDE SEQUENCE</scope>
</reference>
<dbReference type="Pfam" id="PF00072">
    <property type="entry name" value="Response_reg"/>
    <property type="match status" value="1"/>
</dbReference>
<dbReference type="GO" id="GO:0000160">
    <property type="term" value="P:phosphorelay signal transduction system"/>
    <property type="evidence" value="ECO:0007669"/>
    <property type="project" value="InterPro"/>
</dbReference>
<gene>
    <name evidence="3" type="ORF">ASZ90_000183</name>
</gene>
<protein>
    <submittedName>
        <fullName evidence="3">Response regulator</fullName>
    </submittedName>
</protein>
<keyword evidence="1" id="KW-0597">Phosphoprotein</keyword>
<dbReference type="PANTHER" id="PTHR44591">
    <property type="entry name" value="STRESS RESPONSE REGULATOR PROTEIN 1"/>
    <property type="match status" value="1"/>
</dbReference>